<dbReference type="EMBL" id="KZ772990">
    <property type="protein sequence ID" value="PTQ26842.1"/>
    <property type="molecule type" value="Genomic_DNA"/>
</dbReference>
<evidence type="ECO:0000313" key="1">
    <source>
        <dbReference type="EMBL" id="PTQ26842.1"/>
    </source>
</evidence>
<reference evidence="2" key="1">
    <citation type="journal article" date="2017" name="Cell">
        <title>Insights into land plant evolution garnered from the Marchantia polymorpha genome.</title>
        <authorList>
            <person name="Bowman J.L."/>
            <person name="Kohchi T."/>
            <person name="Yamato K.T."/>
            <person name="Jenkins J."/>
            <person name="Shu S."/>
            <person name="Ishizaki K."/>
            <person name="Yamaoka S."/>
            <person name="Nishihama R."/>
            <person name="Nakamura Y."/>
            <person name="Berger F."/>
            <person name="Adam C."/>
            <person name="Aki S.S."/>
            <person name="Althoff F."/>
            <person name="Araki T."/>
            <person name="Arteaga-Vazquez M.A."/>
            <person name="Balasubrmanian S."/>
            <person name="Barry K."/>
            <person name="Bauer D."/>
            <person name="Boehm C.R."/>
            <person name="Briginshaw L."/>
            <person name="Caballero-Perez J."/>
            <person name="Catarino B."/>
            <person name="Chen F."/>
            <person name="Chiyoda S."/>
            <person name="Chovatia M."/>
            <person name="Davies K.M."/>
            <person name="Delmans M."/>
            <person name="Demura T."/>
            <person name="Dierschke T."/>
            <person name="Dolan L."/>
            <person name="Dorantes-Acosta A.E."/>
            <person name="Eklund D.M."/>
            <person name="Florent S.N."/>
            <person name="Flores-Sandoval E."/>
            <person name="Fujiyama A."/>
            <person name="Fukuzawa H."/>
            <person name="Galik B."/>
            <person name="Grimanelli D."/>
            <person name="Grimwood J."/>
            <person name="Grossniklaus U."/>
            <person name="Hamada T."/>
            <person name="Haseloff J."/>
            <person name="Hetherington A.J."/>
            <person name="Higo A."/>
            <person name="Hirakawa Y."/>
            <person name="Hundley H.N."/>
            <person name="Ikeda Y."/>
            <person name="Inoue K."/>
            <person name="Inoue S.I."/>
            <person name="Ishida S."/>
            <person name="Jia Q."/>
            <person name="Kakita M."/>
            <person name="Kanazawa T."/>
            <person name="Kawai Y."/>
            <person name="Kawashima T."/>
            <person name="Kennedy M."/>
            <person name="Kinose K."/>
            <person name="Kinoshita T."/>
            <person name="Kohara Y."/>
            <person name="Koide E."/>
            <person name="Komatsu K."/>
            <person name="Kopischke S."/>
            <person name="Kubo M."/>
            <person name="Kyozuka J."/>
            <person name="Lagercrantz U."/>
            <person name="Lin S.S."/>
            <person name="Lindquist E."/>
            <person name="Lipzen A.M."/>
            <person name="Lu C.W."/>
            <person name="De Luna E."/>
            <person name="Martienssen R.A."/>
            <person name="Minamino N."/>
            <person name="Mizutani M."/>
            <person name="Mizutani M."/>
            <person name="Mochizuki N."/>
            <person name="Monte I."/>
            <person name="Mosher R."/>
            <person name="Nagasaki H."/>
            <person name="Nakagami H."/>
            <person name="Naramoto S."/>
            <person name="Nishitani K."/>
            <person name="Ohtani M."/>
            <person name="Okamoto T."/>
            <person name="Okumura M."/>
            <person name="Phillips J."/>
            <person name="Pollak B."/>
            <person name="Reinders A."/>
            <person name="Rovekamp M."/>
            <person name="Sano R."/>
            <person name="Sawa S."/>
            <person name="Schmid M.W."/>
            <person name="Shirakawa M."/>
            <person name="Solano R."/>
            <person name="Spunde A."/>
            <person name="Suetsugu N."/>
            <person name="Sugano S."/>
            <person name="Sugiyama A."/>
            <person name="Sun R."/>
            <person name="Suzuki Y."/>
            <person name="Takenaka M."/>
            <person name="Takezawa D."/>
            <person name="Tomogane H."/>
            <person name="Tsuzuki M."/>
            <person name="Ueda T."/>
            <person name="Umeda M."/>
            <person name="Ward J.M."/>
            <person name="Watanabe Y."/>
            <person name="Yazaki K."/>
            <person name="Yokoyama R."/>
            <person name="Yoshitake Y."/>
            <person name="Yotsui I."/>
            <person name="Zachgo S."/>
            <person name="Schmutz J."/>
        </authorList>
    </citation>
    <scope>NUCLEOTIDE SEQUENCE [LARGE SCALE GENOMIC DNA]</scope>
    <source>
        <strain evidence="2">Tak-1</strain>
    </source>
</reference>
<dbReference type="AlphaFoldDB" id="A0A2R6VZ11"/>
<keyword evidence="2" id="KW-1185">Reference proteome</keyword>
<evidence type="ECO:0000313" key="2">
    <source>
        <dbReference type="Proteomes" id="UP000244005"/>
    </source>
</evidence>
<dbReference type="Gramene" id="Mp7g10620.1">
    <property type="protein sequence ID" value="Mp7g10620.1.cds"/>
    <property type="gene ID" value="Mp7g10620"/>
</dbReference>
<dbReference type="Proteomes" id="UP000244005">
    <property type="component" value="Unassembled WGS sequence"/>
</dbReference>
<sequence>MSLVDSFSRCGPSNFLACGLVQTQRVMRVQVYPRASFFRRVPRSLPDDPSPKVRRKLYPEDCRTIREYDRHNTNRRFERDSIG</sequence>
<gene>
    <name evidence="1" type="ORF">MARPO_0316s0003</name>
</gene>
<accession>A0A2R6VZ11</accession>
<proteinExistence type="predicted"/>
<protein>
    <submittedName>
        <fullName evidence="1">Uncharacterized protein</fullName>
    </submittedName>
</protein>
<organism evidence="1 2">
    <name type="scientific">Marchantia polymorpha</name>
    <name type="common">Common liverwort</name>
    <name type="synonym">Marchantia aquatica</name>
    <dbReference type="NCBI Taxonomy" id="3197"/>
    <lineage>
        <taxon>Eukaryota</taxon>
        <taxon>Viridiplantae</taxon>
        <taxon>Streptophyta</taxon>
        <taxon>Embryophyta</taxon>
        <taxon>Marchantiophyta</taxon>
        <taxon>Marchantiopsida</taxon>
        <taxon>Marchantiidae</taxon>
        <taxon>Marchantiales</taxon>
        <taxon>Marchantiaceae</taxon>
        <taxon>Marchantia</taxon>
    </lineage>
</organism>
<name>A0A2R6VZ11_MARPO</name>